<dbReference type="EMBL" id="KI392510">
    <property type="protein sequence ID" value="ERN15244.1"/>
    <property type="molecule type" value="Genomic_DNA"/>
</dbReference>
<dbReference type="InterPro" id="IPR000719">
    <property type="entry name" value="Prot_kinase_dom"/>
</dbReference>
<dbReference type="eggNOG" id="ENOG502QQCZ">
    <property type="taxonomic scope" value="Eukaryota"/>
</dbReference>
<evidence type="ECO:0000259" key="2">
    <source>
        <dbReference type="PROSITE" id="PS50011"/>
    </source>
</evidence>
<accession>U5CYJ6</accession>
<proteinExistence type="predicted"/>
<dbReference type="Gramene" id="ERN15244">
    <property type="protein sequence ID" value="ERN15244"/>
    <property type="gene ID" value="AMTR_s00056p00204030"/>
</dbReference>
<dbReference type="OMA" id="WAIFWHY"/>
<reference evidence="4" key="1">
    <citation type="journal article" date="2013" name="Science">
        <title>The Amborella genome and the evolution of flowering plants.</title>
        <authorList>
            <consortium name="Amborella Genome Project"/>
        </authorList>
    </citation>
    <scope>NUCLEOTIDE SEQUENCE [LARGE SCALE GENOMIC DNA]</scope>
</reference>
<keyword evidence="4" id="KW-1185">Reference proteome</keyword>
<dbReference type="GO" id="GO:0004672">
    <property type="term" value="F:protein kinase activity"/>
    <property type="evidence" value="ECO:0007669"/>
    <property type="project" value="InterPro"/>
</dbReference>
<dbReference type="SUPFAM" id="SSF56112">
    <property type="entry name" value="Protein kinase-like (PK-like)"/>
    <property type="match status" value="1"/>
</dbReference>
<dbReference type="InterPro" id="IPR011009">
    <property type="entry name" value="Kinase-like_dom_sf"/>
</dbReference>
<gene>
    <name evidence="3" type="ORF">AMTR_s00056p00204030</name>
</gene>
<dbReference type="PANTHER" id="PTHR45631:SF202">
    <property type="entry name" value="SENESCENCE-INDUCED RECEPTOR-LIKE SERINE_THREONINE-PROTEIN KINASE"/>
    <property type="match status" value="1"/>
</dbReference>
<feature type="region of interest" description="Disordered" evidence="1">
    <location>
        <begin position="142"/>
        <end position="165"/>
    </location>
</feature>
<dbReference type="PROSITE" id="PS50011">
    <property type="entry name" value="PROTEIN_KINASE_DOM"/>
    <property type="match status" value="1"/>
</dbReference>
<evidence type="ECO:0000313" key="4">
    <source>
        <dbReference type="Proteomes" id="UP000017836"/>
    </source>
</evidence>
<dbReference type="HOGENOM" id="CLU_000288_112_5_1"/>
<dbReference type="PANTHER" id="PTHR45631">
    <property type="entry name" value="OS07G0107800 PROTEIN-RELATED"/>
    <property type="match status" value="1"/>
</dbReference>
<protein>
    <recommendedName>
        <fullName evidence="2">Protein kinase domain-containing protein</fullName>
    </recommendedName>
</protein>
<sequence>MSRFGPTEGDGHISTAAVGTLGYVDPEYHTQYTLNEKSDVYGFGIVLLELITGQPAIIINERKIHIVQYIVSELANGAIVRVVDPRLQGEYDIDLMWKAAKTALACTPDTAKQRPNMSTVISELRICIELEWSRLRGSRKEFKLSSTPTDSSNKEIEQAYDPLPR</sequence>
<evidence type="ECO:0000256" key="1">
    <source>
        <dbReference type="SAM" id="MobiDB-lite"/>
    </source>
</evidence>
<dbReference type="Gene3D" id="1.10.510.10">
    <property type="entry name" value="Transferase(Phosphotransferase) domain 1"/>
    <property type="match status" value="1"/>
</dbReference>
<evidence type="ECO:0000313" key="3">
    <source>
        <dbReference type="EMBL" id="ERN15244.1"/>
    </source>
</evidence>
<dbReference type="InterPro" id="IPR001245">
    <property type="entry name" value="Ser-Thr/Tyr_kinase_cat_dom"/>
</dbReference>
<dbReference type="Proteomes" id="UP000017836">
    <property type="component" value="Unassembled WGS sequence"/>
</dbReference>
<feature type="domain" description="Protein kinase" evidence="2">
    <location>
        <begin position="1"/>
        <end position="126"/>
    </location>
</feature>
<name>U5CYJ6_AMBTC</name>
<dbReference type="AlphaFoldDB" id="U5CYJ6"/>
<organism evidence="3 4">
    <name type="scientific">Amborella trichopoda</name>
    <dbReference type="NCBI Taxonomy" id="13333"/>
    <lineage>
        <taxon>Eukaryota</taxon>
        <taxon>Viridiplantae</taxon>
        <taxon>Streptophyta</taxon>
        <taxon>Embryophyta</taxon>
        <taxon>Tracheophyta</taxon>
        <taxon>Spermatophyta</taxon>
        <taxon>Magnoliopsida</taxon>
        <taxon>Amborellales</taxon>
        <taxon>Amborellaceae</taxon>
        <taxon>Amborella</taxon>
    </lineage>
</organism>
<dbReference type="GO" id="GO:0005524">
    <property type="term" value="F:ATP binding"/>
    <property type="evidence" value="ECO:0007669"/>
    <property type="project" value="InterPro"/>
</dbReference>
<dbReference type="Pfam" id="PF07714">
    <property type="entry name" value="PK_Tyr_Ser-Thr"/>
    <property type="match status" value="1"/>
</dbReference>